<sequence>MSEATASGKRRPKPEDLDPLLDHIWNGLSLRSACGKLGLDTPSTDKWLHADDERRQQYARACEGRSDYLQEDALVVNRAAAIGGTVNGKKVDASGAKGYLEAVKFSIGRMAPKTLPPQHHVLHHEFASMSDDQVAAAIAQMEAQKPSED</sequence>
<reference evidence="2" key="1">
    <citation type="journal article" date="2019" name="Int. J. Syst. Evol. Microbiol.">
        <title>The Global Catalogue of Microorganisms (GCM) 10K type strain sequencing project: providing services to taxonomists for standard genome sequencing and annotation.</title>
        <authorList>
            <consortium name="The Broad Institute Genomics Platform"/>
            <consortium name="The Broad Institute Genome Sequencing Center for Infectious Disease"/>
            <person name="Wu L."/>
            <person name="Ma J."/>
        </authorList>
    </citation>
    <scope>NUCLEOTIDE SEQUENCE [LARGE SCALE GENOMIC DNA]</scope>
    <source>
        <strain evidence="2">CCUG 55074</strain>
    </source>
</reference>
<dbReference type="EMBL" id="JBHTLQ010000006">
    <property type="protein sequence ID" value="MFD1189739.1"/>
    <property type="molecule type" value="Genomic_DNA"/>
</dbReference>
<dbReference type="Proteomes" id="UP001597216">
    <property type="component" value="Unassembled WGS sequence"/>
</dbReference>
<keyword evidence="2" id="KW-1185">Reference proteome</keyword>
<proteinExistence type="predicted"/>
<evidence type="ECO:0000313" key="2">
    <source>
        <dbReference type="Proteomes" id="UP001597216"/>
    </source>
</evidence>
<organism evidence="1 2">
    <name type="scientific">Phenylobacterium conjunctum</name>
    <dbReference type="NCBI Taxonomy" id="1298959"/>
    <lineage>
        <taxon>Bacteria</taxon>
        <taxon>Pseudomonadati</taxon>
        <taxon>Pseudomonadota</taxon>
        <taxon>Alphaproteobacteria</taxon>
        <taxon>Caulobacterales</taxon>
        <taxon>Caulobacteraceae</taxon>
        <taxon>Phenylobacterium</taxon>
    </lineage>
</organism>
<evidence type="ECO:0008006" key="3">
    <source>
        <dbReference type="Google" id="ProtNLM"/>
    </source>
</evidence>
<dbReference type="Gene3D" id="1.10.10.60">
    <property type="entry name" value="Homeodomain-like"/>
    <property type="match status" value="1"/>
</dbReference>
<protein>
    <recommendedName>
        <fullName evidence="3">Phage terminase small subunit</fullName>
    </recommendedName>
</protein>
<evidence type="ECO:0000313" key="1">
    <source>
        <dbReference type="EMBL" id="MFD1189739.1"/>
    </source>
</evidence>
<dbReference type="Pfam" id="PF20901">
    <property type="entry name" value="Sf6_terminase"/>
    <property type="match status" value="1"/>
</dbReference>
<accession>A0ABW3SXT2</accession>
<comment type="caution">
    <text evidence="1">The sequence shown here is derived from an EMBL/GenBank/DDBJ whole genome shotgun (WGS) entry which is preliminary data.</text>
</comment>
<name>A0ABW3SXT2_9CAUL</name>
<dbReference type="RefSeq" id="WP_377352668.1">
    <property type="nucleotide sequence ID" value="NZ_JBHTLQ010000006.1"/>
</dbReference>
<dbReference type="InterPro" id="IPR048683">
    <property type="entry name" value="Sf6_terminase"/>
</dbReference>
<gene>
    <name evidence="1" type="ORF">ACFQ27_04035</name>
</gene>